<keyword evidence="3" id="KW-1185">Reference proteome</keyword>
<proteinExistence type="predicted"/>
<feature type="transmembrane region" description="Helical" evidence="1">
    <location>
        <begin position="39"/>
        <end position="64"/>
    </location>
</feature>
<accession>A0A2H1KAN6</accession>
<sequence length="108" mass="11169">MHSHTTELVAATTNLIAKGTDTGVKIRMDAPWMGFMRTIAGQIIGTGAILTVVFIVIAAIVWGGAKAFGAGHAQNIGVMGVIIGIIVCVLLGSAASMVMYFTGFNLFA</sequence>
<keyword evidence="1" id="KW-0812">Transmembrane</keyword>
<name>A0A2H1KAN6_9MICO</name>
<keyword evidence="1" id="KW-0472">Membrane</keyword>
<protein>
    <submittedName>
        <fullName evidence="2">Uncharacterized protein</fullName>
    </submittedName>
</protein>
<keyword evidence="1" id="KW-1133">Transmembrane helix</keyword>
<dbReference type="AlphaFoldDB" id="A0A2H1KAN6"/>
<evidence type="ECO:0000313" key="2">
    <source>
        <dbReference type="EMBL" id="SMX96865.1"/>
    </source>
</evidence>
<dbReference type="EMBL" id="FXZE01000015">
    <property type="protein sequence ID" value="SMX96865.1"/>
    <property type="molecule type" value="Genomic_DNA"/>
</dbReference>
<gene>
    <name evidence="2" type="ORF">BANT10_02879</name>
</gene>
<dbReference type="RefSeq" id="WP_098730965.1">
    <property type="nucleotide sequence ID" value="NZ_FXZE01000015.1"/>
</dbReference>
<evidence type="ECO:0000256" key="1">
    <source>
        <dbReference type="SAM" id="Phobius"/>
    </source>
</evidence>
<dbReference type="Proteomes" id="UP000234342">
    <property type="component" value="Unassembled WGS sequence"/>
</dbReference>
<evidence type="ECO:0000313" key="3">
    <source>
        <dbReference type="Proteomes" id="UP000234342"/>
    </source>
</evidence>
<feature type="transmembrane region" description="Helical" evidence="1">
    <location>
        <begin position="76"/>
        <end position="101"/>
    </location>
</feature>
<organism evidence="2 3">
    <name type="scientific">Brevibacterium antiquum</name>
    <dbReference type="NCBI Taxonomy" id="234835"/>
    <lineage>
        <taxon>Bacteria</taxon>
        <taxon>Bacillati</taxon>
        <taxon>Actinomycetota</taxon>
        <taxon>Actinomycetes</taxon>
        <taxon>Micrococcales</taxon>
        <taxon>Brevibacteriaceae</taxon>
        <taxon>Brevibacterium</taxon>
    </lineage>
</organism>
<reference evidence="3" key="1">
    <citation type="submission" date="2017-03" db="EMBL/GenBank/DDBJ databases">
        <authorList>
            <person name="Monnet C."/>
        </authorList>
    </citation>
    <scope>NUCLEOTIDE SEQUENCE [LARGE SCALE GENOMIC DNA]</scope>
    <source>
        <strain evidence="3">P10</strain>
    </source>
</reference>